<dbReference type="OrthoDB" id="4475716at2"/>
<dbReference type="InterPro" id="IPR020610">
    <property type="entry name" value="Thiolase_AS"/>
</dbReference>
<dbReference type="EMBL" id="CP009246">
    <property type="protein sequence ID" value="APT86281.1"/>
    <property type="molecule type" value="Genomic_DNA"/>
</dbReference>
<evidence type="ECO:0000256" key="8">
    <source>
        <dbReference type="RuleBase" id="RU003557"/>
    </source>
</evidence>
<dbReference type="InterPro" id="IPR016039">
    <property type="entry name" value="Thiolase-like"/>
</dbReference>
<name>A0A1L7CK87_CORFL</name>
<feature type="active site" description="Acyl-thioester intermediate" evidence="7">
    <location>
        <position position="89"/>
    </location>
</feature>
<dbReference type="GO" id="GO:0003985">
    <property type="term" value="F:acetyl-CoA C-acetyltransferase activity"/>
    <property type="evidence" value="ECO:0007669"/>
    <property type="project" value="UniProtKB-EC"/>
</dbReference>
<dbReference type="RefSeq" id="WP_075729278.1">
    <property type="nucleotide sequence ID" value="NZ_BJNB01000020.1"/>
</dbReference>
<feature type="domain" description="Thiolase C-terminal" evidence="10">
    <location>
        <begin position="262"/>
        <end position="381"/>
    </location>
</feature>
<dbReference type="GO" id="GO:0006635">
    <property type="term" value="P:fatty acid beta-oxidation"/>
    <property type="evidence" value="ECO:0007669"/>
    <property type="project" value="TreeGrafter"/>
</dbReference>
<keyword evidence="3 8" id="KW-0808">Transferase</keyword>
<evidence type="ECO:0000313" key="14">
    <source>
        <dbReference type="Proteomes" id="UP000315353"/>
    </source>
</evidence>
<dbReference type="PROSITE" id="PS00099">
    <property type="entry name" value="THIOLASE_3"/>
    <property type="match status" value="1"/>
</dbReference>
<evidence type="ECO:0000256" key="2">
    <source>
        <dbReference type="ARBA" id="ARBA00012705"/>
    </source>
</evidence>
<dbReference type="PROSITE" id="PS00737">
    <property type="entry name" value="THIOLASE_2"/>
    <property type="match status" value="1"/>
</dbReference>
<accession>A0A1L7CK87</accession>
<keyword evidence="4 8" id="KW-0012">Acyltransferase</keyword>
<evidence type="ECO:0000313" key="13">
    <source>
        <dbReference type="Proteomes" id="UP000185479"/>
    </source>
</evidence>
<evidence type="ECO:0000256" key="4">
    <source>
        <dbReference type="ARBA" id="ARBA00023315"/>
    </source>
</evidence>
<dbReference type="Pfam" id="PF00108">
    <property type="entry name" value="Thiolase_N"/>
    <property type="match status" value="1"/>
</dbReference>
<feature type="active site" description="Proton acceptor" evidence="7">
    <location>
        <position position="369"/>
    </location>
</feature>
<keyword evidence="13" id="KW-1185">Reference proteome</keyword>
<dbReference type="NCBIfam" id="TIGR01930">
    <property type="entry name" value="AcCoA-C-Actrans"/>
    <property type="match status" value="1"/>
</dbReference>
<dbReference type="EC" id="2.3.1.9" evidence="2"/>
<protein>
    <recommendedName>
        <fullName evidence="6">Probable acetyl-CoA acetyltransferase</fullName>
        <ecNumber evidence="2">2.3.1.9</ecNumber>
    </recommendedName>
    <alternativeName>
        <fullName evidence="5">Acetoacetyl-CoA thiolase</fullName>
    </alternativeName>
</protein>
<evidence type="ECO:0000313" key="12">
    <source>
        <dbReference type="EMBL" id="GEB97955.1"/>
    </source>
</evidence>
<evidence type="ECO:0000256" key="6">
    <source>
        <dbReference type="ARBA" id="ARBA00040529"/>
    </source>
</evidence>
<dbReference type="Proteomes" id="UP000185479">
    <property type="component" value="Chromosome"/>
</dbReference>
<evidence type="ECO:0000256" key="1">
    <source>
        <dbReference type="ARBA" id="ARBA00010982"/>
    </source>
</evidence>
<dbReference type="PROSITE" id="PS00098">
    <property type="entry name" value="THIOLASE_1"/>
    <property type="match status" value="1"/>
</dbReference>
<reference evidence="12 14" key="2">
    <citation type="submission" date="2019-06" db="EMBL/GenBank/DDBJ databases">
        <title>Whole genome shotgun sequence of Corynebacterium flavescens NBRC 14136.</title>
        <authorList>
            <person name="Hosoyama A."/>
            <person name="Uohara A."/>
            <person name="Ohji S."/>
            <person name="Ichikawa N."/>
        </authorList>
    </citation>
    <scope>NUCLEOTIDE SEQUENCE [LARGE SCALE GENOMIC DNA]</scope>
    <source>
        <strain evidence="12 14">NBRC 14136</strain>
    </source>
</reference>
<evidence type="ECO:0000256" key="7">
    <source>
        <dbReference type="PIRSR" id="PIRSR000429-1"/>
    </source>
</evidence>
<dbReference type="Proteomes" id="UP000315353">
    <property type="component" value="Unassembled WGS sequence"/>
</dbReference>
<gene>
    <name evidence="12" type="ORF">CFL01nite_14500</name>
    <name evidence="11" type="ORF">CFLV_03120</name>
</gene>
<evidence type="ECO:0000259" key="9">
    <source>
        <dbReference type="Pfam" id="PF00108"/>
    </source>
</evidence>
<dbReference type="GeneID" id="82879712"/>
<dbReference type="AlphaFoldDB" id="A0A1L7CK87"/>
<reference evidence="11 13" key="1">
    <citation type="submission" date="2014-08" db="EMBL/GenBank/DDBJ databases">
        <title>Complete genome sequence of Corynebacterium flavescens OJ8(T)(=DSM 20296(T)), isolated from cheese.</title>
        <authorList>
            <person name="Ruckert C."/>
            <person name="Albersmeier A."/>
            <person name="Winkler A."/>
            <person name="Kalinowski J."/>
        </authorList>
    </citation>
    <scope>NUCLEOTIDE SEQUENCE [LARGE SCALE GENOMIC DNA]</scope>
    <source>
        <strain evidence="11 13">OJ8</strain>
    </source>
</reference>
<dbReference type="FunFam" id="3.40.47.10:FF:000010">
    <property type="entry name" value="Acetyl-CoA acetyltransferase (Thiolase)"/>
    <property type="match status" value="1"/>
</dbReference>
<dbReference type="InterPro" id="IPR020613">
    <property type="entry name" value="Thiolase_CS"/>
</dbReference>
<dbReference type="CDD" id="cd00751">
    <property type="entry name" value="thiolase"/>
    <property type="match status" value="1"/>
</dbReference>
<dbReference type="Gene3D" id="3.40.47.10">
    <property type="match status" value="2"/>
</dbReference>
<comment type="similarity">
    <text evidence="1 8">Belongs to the thiolase-like superfamily. Thiolase family.</text>
</comment>
<dbReference type="InterPro" id="IPR020616">
    <property type="entry name" value="Thiolase_N"/>
</dbReference>
<dbReference type="PIRSF" id="PIRSF000429">
    <property type="entry name" value="Ac-CoA_Ac_transf"/>
    <property type="match status" value="1"/>
</dbReference>
<dbReference type="Pfam" id="PF02803">
    <property type="entry name" value="Thiolase_C"/>
    <property type="match status" value="1"/>
</dbReference>
<evidence type="ECO:0000256" key="3">
    <source>
        <dbReference type="ARBA" id="ARBA00022679"/>
    </source>
</evidence>
<evidence type="ECO:0000256" key="5">
    <source>
        <dbReference type="ARBA" id="ARBA00030755"/>
    </source>
</evidence>
<dbReference type="InterPro" id="IPR002155">
    <property type="entry name" value="Thiolase"/>
</dbReference>
<dbReference type="STRING" id="28028.CFLV_03120"/>
<sequence>MQDIHFVGAARLPIGKFGGSLSRMSLQEMGIAAAAEAISRSHLEPAEIETAVIANVLPTTPQDLYISRTIALGAGLPDSSTALGVNRLCGSGLQAIVSAAQSLNFGDGTLALAGGVESMSNAPFSIASMRQGKRLGDGVAYDWLTGALTCPFGTGHMGVTAENVAADSAISRREQDEFAAQSQQRAKKAQESGAETEEILSVAELHHDEAVRETDLAKLASLRPAFTTEGTVTAGNSSGLNDGAAAVVLATDTEVYERGLESLGRLVSWGIGGVDPSRMGLGPLAAVPKALNKAGLSLDDIGLIESNEAFAAQAIAVSRGLNFDPDKTNIYGGAIAHGHPIGATGAILAVRMLYALRRHGLRYGLITMCIGGGQGIAVIIENEEA</sequence>
<dbReference type="SUPFAM" id="SSF53901">
    <property type="entry name" value="Thiolase-like"/>
    <property type="match status" value="2"/>
</dbReference>
<feature type="domain" description="Thiolase N-terminal" evidence="9">
    <location>
        <begin position="6"/>
        <end position="251"/>
    </location>
</feature>
<evidence type="ECO:0000313" key="11">
    <source>
        <dbReference type="EMBL" id="APT86281.1"/>
    </source>
</evidence>
<dbReference type="InterPro" id="IPR020617">
    <property type="entry name" value="Thiolase_C"/>
</dbReference>
<feature type="active site" description="Proton acceptor" evidence="7">
    <location>
        <position position="339"/>
    </location>
</feature>
<proteinExistence type="inferred from homology"/>
<dbReference type="PANTHER" id="PTHR18919">
    <property type="entry name" value="ACETYL-COA C-ACYLTRANSFERASE"/>
    <property type="match status" value="1"/>
</dbReference>
<organism evidence="11 13">
    <name type="scientific">Corynebacterium flavescens</name>
    <dbReference type="NCBI Taxonomy" id="28028"/>
    <lineage>
        <taxon>Bacteria</taxon>
        <taxon>Bacillati</taxon>
        <taxon>Actinomycetota</taxon>
        <taxon>Actinomycetes</taxon>
        <taxon>Mycobacteriales</taxon>
        <taxon>Corynebacteriaceae</taxon>
        <taxon>Corynebacterium</taxon>
    </lineage>
</organism>
<evidence type="ECO:0000259" key="10">
    <source>
        <dbReference type="Pfam" id="PF02803"/>
    </source>
</evidence>
<dbReference type="InterPro" id="IPR020615">
    <property type="entry name" value="Thiolase_acyl_enz_int_AS"/>
</dbReference>
<dbReference type="PANTHER" id="PTHR18919:SF107">
    <property type="entry name" value="ACETYL-COA ACETYLTRANSFERASE, CYTOSOLIC"/>
    <property type="match status" value="1"/>
</dbReference>
<dbReference type="KEGG" id="cfc:CFLV_03120"/>
<dbReference type="EMBL" id="BJNB01000020">
    <property type="protein sequence ID" value="GEB97955.1"/>
    <property type="molecule type" value="Genomic_DNA"/>
</dbReference>